<dbReference type="NCBIfam" id="TIGR03025">
    <property type="entry name" value="EPS_sugtrans"/>
    <property type="match status" value="1"/>
</dbReference>
<dbReference type="EMBL" id="CP000656">
    <property type="protein sequence ID" value="ABP46601.1"/>
    <property type="molecule type" value="Genomic_DNA"/>
</dbReference>
<dbReference type="eggNOG" id="COG2148">
    <property type="taxonomic scope" value="Bacteria"/>
</dbReference>
<sequence length="525" mass="57605">MCVGVLFVNALSRAELTYSAWRNAKTVLVNVTNTVDTARTAKAVTNGRTSEVAPADGGQLHKRRGWEPFLAAAIDLSTGSLAVAVGMTWATASDLELPPTWMLFFFAPTLVGLCAMRGLYRRSLRRTFLDELPTIESSTALAAMLLLSGLILNPFLPESEGSSVGRLWMCAAILVPLGRLLWITIKNYHYRHDRLTAPTLIVGNGRVAAKVVDRLKVTPEYGMTPVGIVDDEMPMMGTDRDKPASIPYLGKLADLDSAIAATGAECLIVAFSRTRDEAMSAAVNLAHERGMSVWIVPRIFDTIGVRSHIDHIGGLPLIAVAHTNPRGWQFAAKHVSDRVLAGVGLLLISPLFLTLMLLVRLSSPGPIFFGQPRIGRDGREFSCLKFRSMREPKESDAAFVRSADSAPGGVEGEDRRTTIGKIMRSTSMDELPQLLNVIKGEMSLVGPRPERPEYVDLFNIQIARYGDRHRVKAGITGWAQVHGLRGKTSIADRAEWDNYYIENWSLWLDFKILAMTVGAVLRPAE</sequence>
<gene>
    <name evidence="9" type="ordered locus">Mflv_4131</name>
</gene>
<evidence type="ECO:0000313" key="9">
    <source>
        <dbReference type="EMBL" id="ABP46601.1"/>
    </source>
</evidence>
<accession>A4TC65</accession>
<dbReference type="eggNOG" id="COG1086">
    <property type="taxonomic scope" value="Bacteria"/>
</dbReference>
<evidence type="ECO:0000256" key="2">
    <source>
        <dbReference type="ARBA" id="ARBA00006464"/>
    </source>
</evidence>
<dbReference type="PANTHER" id="PTHR30576">
    <property type="entry name" value="COLANIC BIOSYNTHESIS UDP-GLUCOSE LIPID CARRIER TRANSFERASE"/>
    <property type="match status" value="1"/>
</dbReference>
<dbReference type="Gene3D" id="3.40.50.720">
    <property type="entry name" value="NAD(P)-binding Rossmann-like Domain"/>
    <property type="match status" value="1"/>
</dbReference>
<dbReference type="InterPro" id="IPR017475">
    <property type="entry name" value="EPS_sugar_tfrase"/>
</dbReference>
<dbReference type="STRING" id="350054.Mflv_4131"/>
<keyword evidence="5 7" id="KW-1133">Transmembrane helix</keyword>
<organism evidence="9">
    <name type="scientific">Mycolicibacterium gilvum (strain PYR-GCK)</name>
    <name type="common">Mycobacterium gilvum (strain PYR-GCK)</name>
    <dbReference type="NCBI Taxonomy" id="350054"/>
    <lineage>
        <taxon>Bacteria</taxon>
        <taxon>Bacillati</taxon>
        <taxon>Actinomycetota</taxon>
        <taxon>Actinomycetes</taxon>
        <taxon>Mycobacteriales</taxon>
        <taxon>Mycobacteriaceae</taxon>
        <taxon>Mycolicibacterium</taxon>
    </lineage>
</organism>
<reference evidence="9" key="1">
    <citation type="submission" date="2007-04" db="EMBL/GenBank/DDBJ databases">
        <authorList>
            <consortium name="US DOE Joint Genome Institute"/>
            <person name="Copeland A."/>
            <person name="Lucas S."/>
            <person name="Lapidus A."/>
            <person name="Barry K."/>
            <person name="Detter J.C."/>
            <person name="Glavina del Rio T."/>
            <person name="Hammon N."/>
            <person name="Israni S."/>
            <person name="Dalin E."/>
            <person name="Tice H."/>
            <person name="Pitluck S."/>
            <person name="Chain P."/>
            <person name="Malfatti S."/>
            <person name="Shin M."/>
            <person name="Vergez L."/>
            <person name="Schmutz J."/>
            <person name="Larimer F."/>
            <person name="Land M."/>
            <person name="Hauser L."/>
            <person name="Kyrpides N."/>
            <person name="Mikhailova N."/>
            <person name="Miller C."/>
            <person name="Richardson P."/>
        </authorList>
    </citation>
    <scope>NUCLEOTIDE SEQUENCE</scope>
    <source>
        <strain evidence="9">PYR-GCK</strain>
    </source>
</reference>
<dbReference type="Pfam" id="PF13727">
    <property type="entry name" value="CoA_binding_3"/>
    <property type="match status" value="1"/>
</dbReference>
<dbReference type="AlphaFoldDB" id="A4TC65"/>
<proteinExistence type="inferred from homology"/>
<keyword evidence="4 7" id="KW-0812">Transmembrane</keyword>
<keyword evidence="6 7" id="KW-0472">Membrane</keyword>
<dbReference type="InterPro" id="IPR003362">
    <property type="entry name" value="Bact_transf"/>
</dbReference>
<evidence type="ECO:0000256" key="4">
    <source>
        <dbReference type="ARBA" id="ARBA00022692"/>
    </source>
</evidence>
<feature type="transmembrane region" description="Helical" evidence="7">
    <location>
        <begin position="101"/>
        <end position="120"/>
    </location>
</feature>
<protein>
    <submittedName>
        <fullName evidence="9">Sugar transferase</fullName>
    </submittedName>
</protein>
<name>A4TC65_MYCGI</name>
<dbReference type="GO" id="GO:0016780">
    <property type="term" value="F:phosphotransferase activity, for other substituted phosphate groups"/>
    <property type="evidence" value="ECO:0007669"/>
    <property type="project" value="TreeGrafter"/>
</dbReference>
<feature type="domain" description="Bacterial sugar transferase" evidence="8">
    <location>
        <begin position="333"/>
        <end position="521"/>
    </location>
</feature>
<keyword evidence="3 9" id="KW-0808">Transferase</keyword>
<dbReference type="GO" id="GO:0016020">
    <property type="term" value="C:membrane"/>
    <property type="evidence" value="ECO:0007669"/>
    <property type="project" value="UniProtKB-SubCell"/>
</dbReference>
<evidence type="ECO:0000259" key="8">
    <source>
        <dbReference type="Pfam" id="PF02397"/>
    </source>
</evidence>
<feature type="transmembrane region" description="Helical" evidence="7">
    <location>
        <begin position="339"/>
        <end position="359"/>
    </location>
</feature>
<evidence type="ECO:0000256" key="5">
    <source>
        <dbReference type="ARBA" id="ARBA00022989"/>
    </source>
</evidence>
<dbReference type="Pfam" id="PF02397">
    <property type="entry name" value="Bac_transf"/>
    <property type="match status" value="1"/>
</dbReference>
<evidence type="ECO:0000256" key="3">
    <source>
        <dbReference type="ARBA" id="ARBA00022679"/>
    </source>
</evidence>
<feature type="transmembrane region" description="Helical" evidence="7">
    <location>
        <begin position="69"/>
        <end position="89"/>
    </location>
</feature>
<reference evidence="9" key="2">
    <citation type="journal article" date="2013" name="PLoS ONE">
        <title>A Gene Expression Study of the Activities of Aromatic Ring-Cleavage Dioxygenases in Mycobacterium gilvum PYR-GCK to Changes in Salinity and pH during Pyrene Degradation.</title>
        <authorList>
            <person name="Badejo A.C."/>
            <person name="Badejo A.O."/>
            <person name="Shin K.H."/>
            <person name="Chai Y.G."/>
        </authorList>
    </citation>
    <scope>NUCLEOTIDE SEQUENCE [LARGE SCALE GENOMIC DNA]</scope>
    <source>
        <strain evidence="9">PYR-GCK</strain>
    </source>
</reference>
<dbReference type="PANTHER" id="PTHR30576:SF0">
    <property type="entry name" value="UNDECAPRENYL-PHOSPHATE N-ACETYLGALACTOSAMINYL 1-PHOSPHATE TRANSFERASE-RELATED"/>
    <property type="match status" value="1"/>
</dbReference>
<comment type="similarity">
    <text evidence="2">Belongs to the bacterial sugar transferase family.</text>
</comment>
<dbReference type="KEGG" id="mgi:Mflv_4131"/>
<feature type="transmembrane region" description="Helical" evidence="7">
    <location>
        <begin position="164"/>
        <end position="185"/>
    </location>
</feature>
<evidence type="ECO:0000256" key="1">
    <source>
        <dbReference type="ARBA" id="ARBA00004141"/>
    </source>
</evidence>
<dbReference type="HOGENOM" id="CLU_024920_0_1_11"/>
<comment type="subcellular location">
    <subcellularLocation>
        <location evidence="1">Membrane</location>
        <topology evidence="1">Multi-pass membrane protein</topology>
    </subcellularLocation>
</comment>
<evidence type="ECO:0000256" key="6">
    <source>
        <dbReference type="ARBA" id="ARBA00023136"/>
    </source>
</evidence>
<feature type="transmembrane region" description="Helical" evidence="7">
    <location>
        <begin position="132"/>
        <end position="152"/>
    </location>
</feature>
<evidence type="ECO:0000256" key="7">
    <source>
        <dbReference type="SAM" id="Phobius"/>
    </source>
</evidence>